<name>A0A061G819_THECC</name>
<reference evidence="2 3" key="1">
    <citation type="journal article" date="2013" name="Genome Biol.">
        <title>The genome sequence of the most widely cultivated cacao type and its use to identify candidate genes regulating pod color.</title>
        <authorList>
            <person name="Motamayor J.C."/>
            <person name="Mockaitis K."/>
            <person name="Schmutz J."/>
            <person name="Haiminen N."/>
            <person name="Iii D.L."/>
            <person name="Cornejo O."/>
            <person name="Findley S.D."/>
            <person name="Zheng P."/>
            <person name="Utro F."/>
            <person name="Royaert S."/>
            <person name="Saski C."/>
            <person name="Jenkins J."/>
            <person name="Podicheti R."/>
            <person name="Zhao M."/>
            <person name="Scheffler B.E."/>
            <person name="Stack J.C."/>
            <person name="Feltus F.A."/>
            <person name="Mustiga G.M."/>
            <person name="Amores F."/>
            <person name="Phillips W."/>
            <person name="Marelli J.P."/>
            <person name="May G.D."/>
            <person name="Shapiro H."/>
            <person name="Ma J."/>
            <person name="Bustamante C.D."/>
            <person name="Schnell R.J."/>
            <person name="Main D."/>
            <person name="Gilbert D."/>
            <person name="Parida L."/>
            <person name="Kuhn D.N."/>
        </authorList>
    </citation>
    <scope>NUCLEOTIDE SEQUENCE [LARGE SCALE GENOMIC DNA]</scope>
    <source>
        <strain evidence="3">cv. Matina 1-6</strain>
    </source>
</reference>
<organism evidence="2 3">
    <name type="scientific">Theobroma cacao</name>
    <name type="common">Cacao</name>
    <name type="synonym">Cocoa</name>
    <dbReference type="NCBI Taxonomy" id="3641"/>
    <lineage>
        <taxon>Eukaryota</taxon>
        <taxon>Viridiplantae</taxon>
        <taxon>Streptophyta</taxon>
        <taxon>Embryophyta</taxon>
        <taxon>Tracheophyta</taxon>
        <taxon>Spermatophyta</taxon>
        <taxon>Magnoliopsida</taxon>
        <taxon>eudicotyledons</taxon>
        <taxon>Gunneridae</taxon>
        <taxon>Pentapetalae</taxon>
        <taxon>rosids</taxon>
        <taxon>malvids</taxon>
        <taxon>Malvales</taxon>
        <taxon>Malvaceae</taxon>
        <taxon>Byttnerioideae</taxon>
        <taxon>Theobroma</taxon>
    </lineage>
</organism>
<feature type="region of interest" description="Disordered" evidence="1">
    <location>
        <begin position="1"/>
        <end position="40"/>
    </location>
</feature>
<evidence type="ECO:0000313" key="3">
    <source>
        <dbReference type="Proteomes" id="UP000026915"/>
    </source>
</evidence>
<proteinExistence type="predicted"/>
<feature type="compositionally biased region" description="Low complexity" evidence="1">
    <location>
        <begin position="27"/>
        <end position="40"/>
    </location>
</feature>
<dbReference type="HOGENOM" id="CLU_3300402_0_0_1"/>
<dbReference type="EMBL" id="CM001884">
    <property type="protein sequence ID" value="EOY25578.1"/>
    <property type="molecule type" value="Genomic_DNA"/>
</dbReference>
<dbReference type="Proteomes" id="UP000026915">
    <property type="component" value="Chromosome 6"/>
</dbReference>
<sequence>MAHCHPAVGLLQPMPEGMGRRRGSGASGPRPTSSSPMPIS</sequence>
<dbReference type="AlphaFoldDB" id="A0A061G819"/>
<evidence type="ECO:0000313" key="2">
    <source>
        <dbReference type="EMBL" id="EOY25578.1"/>
    </source>
</evidence>
<gene>
    <name evidence="2" type="ORF">TCM_026963</name>
</gene>
<dbReference type="Gramene" id="EOY25578">
    <property type="protein sequence ID" value="EOY25578"/>
    <property type="gene ID" value="TCM_026963"/>
</dbReference>
<dbReference type="InParanoid" id="A0A061G819"/>
<protein>
    <submittedName>
        <fullName evidence="2">Uncharacterized protein</fullName>
    </submittedName>
</protein>
<evidence type="ECO:0000256" key="1">
    <source>
        <dbReference type="SAM" id="MobiDB-lite"/>
    </source>
</evidence>
<keyword evidence="3" id="KW-1185">Reference proteome</keyword>
<accession>A0A061G819</accession>